<evidence type="ECO:0000256" key="5">
    <source>
        <dbReference type="ARBA" id="ARBA00023017"/>
    </source>
</evidence>
<dbReference type="EMBL" id="FR824081">
    <property type="protein sequence ID" value="CCA17554.1"/>
    <property type="molecule type" value="Genomic_DNA"/>
</dbReference>
<evidence type="ECO:0000256" key="9">
    <source>
        <dbReference type="ARBA" id="ARBA00023273"/>
    </source>
</evidence>
<dbReference type="AlphaFoldDB" id="F0W8U5"/>
<comment type="similarity">
    <text evidence="11">Belongs to the dynein light chain family.</text>
</comment>
<evidence type="ECO:0000256" key="8">
    <source>
        <dbReference type="ARBA" id="ARBA00023212"/>
    </source>
</evidence>
<name>F0W8U5_9STRA</name>
<evidence type="ECO:0000256" key="6">
    <source>
        <dbReference type="ARBA" id="ARBA00023069"/>
    </source>
</evidence>
<dbReference type="HOGENOM" id="CLU_070944_4_0_1"/>
<evidence type="ECO:0000256" key="4">
    <source>
        <dbReference type="ARBA" id="ARBA00022701"/>
    </source>
</evidence>
<dbReference type="CDD" id="cd21453">
    <property type="entry name" value="DLC-like_DNAL4"/>
    <property type="match status" value="1"/>
</dbReference>
<gene>
    <name evidence="12" type="primary">AlNc14C36G3219</name>
    <name evidence="12" type="ORF">ALNC14_036970</name>
</gene>
<dbReference type="GO" id="GO:0005874">
    <property type="term" value="C:microtubule"/>
    <property type="evidence" value="ECO:0007669"/>
    <property type="project" value="UniProtKB-KW"/>
</dbReference>
<reference evidence="12" key="2">
    <citation type="submission" date="2011-02" db="EMBL/GenBank/DDBJ databases">
        <authorList>
            <person name="MacLean D."/>
        </authorList>
    </citation>
    <scope>NUCLEOTIDE SEQUENCE</scope>
</reference>
<evidence type="ECO:0000256" key="2">
    <source>
        <dbReference type="ARBA" id="ARBA00011655"/>
    </source>
</evidence>
<sequence>MYQFLSYKEAAHSLLYGSSIDNQAYNPDSHISLVTLFKRRRRGVSFDMNTAEYRKISSRPHVKCIDMTGEVCTETMEIITMACDKHVPMKNYEAAAQLIKQSMDKKFGSAWHCFVGEGFVFDVNYQRCHMLYLYVGEIGILLYKC</sequence>
<protein>
    <recommendedName>
        <fullName evidence="11">Dynein light chain</fullName>
    </recommendedName>
</protein>
<evidence type="ECO:0000256" key="10">
    <source>
        <dbReference type="ARBA" id="ARBA00057688"/>
    </source>
</evidence>
<comment type="function">
    <text evidence="10">Force generating protein of respiratory cilia. Produces force towards the minus ends of microtubules. Dynein has ATPase activity.</text>
</comment>
<dbReference type="GO" id="GO:0005930">
    <property type="term" value="C:axoneme"/>
    <property type="evidence" value="ECO:0007669"/>
    <property type="project" value="UniProtKB-SubCell"/>
</dbReference>
<dbReference type="Gene3D" id="3.30.740.10">
    <property type="entry name" value="Protein Inhibitor Of Neuronal Nitric Oxide Synthase"/>
    <property type="match status" value="1"/>
</dbReference>
<evidence type="ECO:0000256" key="7">
    <source>
        <dbReference type="ARBA" id="ARBA00023175"/>
    </source>
</evidence>
<keyword evidence="3 11" id="KW-0963">Cytoplasm</keyword>
<keyword evidence="6" id="KW-0969">Cilium</keyword>
<keyword evidence="9" id="KW-0966">Cell projection</keyword>
<evidence type="ECO:0000256" key="3">
    <source>
        <dbReference type="ARBA" id="ARBA00022490"/>
    </source>
</evidence>
<dbReference type="PANTHER" id="PTHR11886:SF2">
    <property type="entry name" value="DYNEIN AXONEMAL LIGHT CHAIN 4"/>
    <property type="match status" value="1"/>
</dbReference>
<comment type="subunit">
    <text evidence="2">Consists of at least two heavy chains and a number of intermediate and light chains.</text>
</comment>
<proteinExistence type="inferred from homology"/>
<evidence type="ECO:0000256" key="1">
    <source>
        <dbReference type="ARBA" id="ARBA00004430"/>
    </source>
</evidence>
<dbReference type="SUPFAM" id="SSF54648">
    <property type="entry name" value="DLC"/>
    <property type="match status" value="1"/>
</dbReference>
<dbReference type="SMART" id="SM01375">
    <property type="entry name" value="Dynein_light"/>
    <property type="match status" value="1"/>
</dbReference>
<keyword evidence="7 11" id="KW-0505">Motor protein</keyword>
<dbReference type="Pfam" id="PF01221">
    <property type="entry name" value="Dynein_light"/>
    <property type="match status" value="1"/>
</dbReference>
<dbReference type="InterPro" id="IPR037177">
    <property type="entry name" value="DLC_sf"/>
</dbReference>
<keyword evidence="4 11" id="KW-0493">Microtubule</keyword>
<dbReference type="GO" id="GO:0030286">
    <property type="term" value="C:dynein complex"/>
    <property type="evidence" value="ECO:0007669"/>
    <property type="project" value="UniProtKB-KW"/>
</dbReference>
<accession>F0W8U5</accession>
<reference evidence="12" key="1">
    <citation type="journal article" date="2011" name="PLoS Biol.">
        <title>Gene gain and loss during evolution of obligate parasitism in the white rust pathogen of Arabidopsis thaliana.</title>
        <authorList>
            <person name="Kemen E."/>
            <person name="Gardiner A."/>
            <person name="Schultz-Larsen T."/>
            <person name="Kemen A.C."/>
            <person name="Balmuth A.L."/>
            <person name="Robert-Seilaniantz A."/>
            <person name="Bailey K."/>
            <person name="Holub E."/>
            <person name="Studholme D.J."/>
            <person name="Maclean D."/>
            <person name="Jones J.D."/>
        </authorList>
    </citation>
    <scope>NUCLEOTIDE SEQUENCE</scope>
</reference>
<dbReference type="InterPro" id="IPR001372">
    <property type="entry name" value="Dynein_light_chain_typ-1/2"/>
</dbReference>
<dbReference type="GO" id="GO:0007017">
    <property type="term" value="P:microtubule-based process"/>
    <property type="evidence" value="ECO:0007669"/>
    <property type="project" value="InterPro"/>
</dbReference>
<organism evidence="12">
    <name type="scientific">Albugo laibachii Nc14</name>
    <dbReference type="NCBI Taxonomy" id="890382"/>
    <lineage>
        <taxon>Eukaryota</taxon>
        <taxon>Sar</taxon>
        <taxon>Stramenopiles</taxon>
        <taxon>Oomycota</taxon>
        <taxon>Peronosporomycetes</taxon>
        <taxon>Albuginales</taxon>
        <taxon>Albuginaceae</taxon>
        <taxon>Albugo</taxon>
    </lineage>
</organism>
<evidence type="ECO:0000256" key="11">
    <source>
        <dbReference type="RuleBase" id="RU365010"/>
    </source>
</evidence>
<keyword evidence="5 11" id="KW-0243">Dynein</keyword>
<comment type="subcellular location">
    <subcellularLocation>
        <location evidence="1">Cytoplasm</location>
        <location evidence="1">Cytoskeleton</location>
        <location evidence="1">Cilium axoneme</location>
    </subcellularLocation>
</comment>
<dbReference type="PANTHER" id="PTHR11886">
    <property type="entry name" value="DYNEIN LIGHT CHAIN"/>
    <property type="match status" value="1"/>
</dbReference>
<keyword evidence="8 11" id="KW-0206">Cytoskeleton</keyword>
<dbReference type="FunFam" id="3.30.740.10:FF:000002">
    <property type="entry name" value="Dynein light chain"/>
    <property type="match status" value="1"/>
</dbReference>
<evidence type="ECO:0000313" key="12">
    <source>
        <dbReference type="EMBL" id="CCA17554.1"/>
    </source>
</evidence>